<keyword evidence="3" id="KW-1185">Reference proteome</keyword>
<gene>
    <name evidence="2" type="ORF">ABID27_000421</name>
</gene>
<evidence type="ECO:0000313" key="2">
    <source>
        <dbReference type="EMBL" id="MET3643804.1"/>
    </source>
</evidence>
<comment type="caution">
    <text evidence="2">The sequence shown here is derived from an EMBL/GenBank/DDBJ whole genome shotgun (WGS) entry which is preliminary data.</text>
</comment>
<evidence type="ECO:0000313" key="3">
    <source>
        <dbReference type="Proteomes" id="UP001549055"/>
    </source>
</evidence>
<feature type="transmembrane region" description="Helical" evidence="1">
    <location>
        <begin position="120"/>
        <end position="144"/>
    </location>
</feature>
<dbReference type="InterPro" id="IPR010178">
    <property type="entry name" value="Lit"/>
</dbReference>
<dbReference type="RefSeq" id="WP_354279889.1">
    <property type="nucleotide sequence ID" value="NZ_JBEPMK010000001.1"/>
</dbReference>
<proteinExistence type="predicted"/>
<sequence length="219" mass="25239">MKIKLQAAGVVLNLLTLAILATIYGAWLAYPLEIKWLGLENIVYMKAADISYNFNILMQYLTNPLQHVLSMPSFSSSDAGLHHFTQVKWLFHLAQGLFLCSLPALYFFWKEVIRKGFGSLFQKVFIWAALVPVLVALIGLLVGFDQFFILFHKILFVGDQTWLFDPNTDPVIYILPEEFFLHCFLLFFVLYEAFCGIMIFFTYVSRVFQPAGYDISNNF</sequence>
<keyword evidence="1" id="KW-1133">Transmembrane helix</keyword>
<dbReference type="NCBIfam" id="TIGR01906">
    <property type="entry name" value="integ_TIGR01906"/>
    <property type="match status" value="1"/>
</dbReference>
<organism evidence="2 3">
    <name type="scientific">Streptococcus gallinaceus</name>
    <dbReference type="NCBI Taxonomy" id="165758"/>
    <lineage>
        <taxon>Bacteria</taxon>
        <taxon>Bacillati</taxon>
        <taxon>Bacillota</taxon>
        <taxon>Bacilli</taxon>
        <taxon>Lactobacillales</taxon>
        <taxon>Streptococcaceae</taxon>
        <taxon>Streptococcus</taxon>
    </lineage>
</organism>
<reference evidence="2 3" key="1">
    <citation type="submission" date="2024-06" db="EMBL/GenBank/DDBJ databases">
        <title>Genomic Encyclopedia of Type Strains, Phase IV (KMG-IV): sequencing the most valuable type-strain genomes for metagenomic binning, comparative biology and taxonomic classification.</title>
        <authorList>
            <person name="Goeker M."/>
        </authorList>
    </citation>
    <scope>NUCLEOTIDE SEQUENCE [LARGE SCALE GENOMIC DNA]</scope>
    <source>
        <strain evidence="2 3">DSM 15349</strain>
    </source>
</reference>
<keyword evidence="1" id="KW-0812">Transmembrane</keyword>
<evidence type="ECO:0000256" key="1">
    <source>
        <dbReference type="SAM" id="Phobius"/>
    </source>
</evidence>
<feature type="transmembrane region" description="Helical" evidence="1">
    <location>
        <begin position="89"/>
        <end position="108"/>
    </location>
</feature>
<keyword evidence="1" id="KW-0472">Membrane</keyword>
<feature type="transmembrane region" description="Helical" evidence="1">
    <location>
        <begin position="7"/>
        <end position="30"/>
    </location>
</feature>
<protein>
    <submittedName>
        <fullName evidence="2">Integral membrane protein (TIGR01906 family)</fullName>
    </submittedName>
</protein>
<dbReference type="Proteomes" id="UP001549055">
    <property type="component" value="Unassembled WGS sequence"/>
</dbReference>
<name>A0ABV2JIT8_9STRE</name>
<dbReference type="Pfam" id="PF07314">
    <property type="entry name" value="Lit"/>
    <property type="match status" value="1"/>
</dbReference>
<accession>A0ABV2JIT8</accession>
<dbReference type="EMBL" id="JBEPMK010000001">
    <property type="protein sequence ID" value="MET3643804.1"/>
    <property type="molecule type" value="Genomic_DNA"/>
</dbReference>
<feature type="transmembrane region" description="Helical" evidence="1">
    <location>
        <begin position="179"/>
        <end position="204"/>
    </location>
</feature>